<dbReference type="GO" id="GO:0005886">
    <property type="term" value="C:plasma membrane"/>
    <property type="evidence" value="ECO:0007669"/>
    <property type="project" value="UniProtKB-SubCell"/>
</dbReference>
<keyword evidence="3 6" id="KW-0812">Transmembrane</keyword>
<accession>A0AA38HMV3</accession>
<dbReference type="Pfam" id="PF08395">
    <property type="entry name" value="7tm_7"/>
    <property type="match status" value="1"/>
</dbReference>
<feature type="transmembrane region" description="Helical" evidence="6">
    <location>
        <begin position="12"/>
        <end position="35"/>
    </location>
</feature>
<evidence type="ECO:0000256" key="5">
    <source>
        <dbReference type="ARBA" id="ARBA00023136"/>
    </source>
</evidence>
<evidence type="ECO:0000256" key="6">
    <source>
        <dbReference type="SAM" id="Phobius"/>
    </source>
</evidence>
<name>A0AA38HMV3_9CUCU</name>
<comment type="caution">
    <text evidence="7">The sequence shown here is derived from an EMBL/GenBank/DDBJ whole genome shotgun (WGS) entry which is preliminary data.</text>
</comment>
<dbReference type="AlphaFoldDB" id="A0AA38HMV3"/>
<feature type="transmembrane region" description="Helical" evidence="6">
    <location>
        <begin position="181"/>
        <end position="203"/>
    </location>
</feature>
<proteinExistence type="predicted"/>
<reference evidence="7" key="1">
    <citation type="journal article" date="2023" name="G3 (Bethesda)">
        <title>Whole genome assemblies of Zophobas morio and Tenebrio molitor.</title>
        <authorList>
            <person name="Kaur S."/>
            <person name="Stinson S.A."/>
            <person name="diCenzo G.C."/>
        </authorList>
    </citation>
    <scope>NUCLEOTIDE SEQUENCE</scope>
    <source>
        <strain evidence="7">QUZm001</strain>
    </source>
</reference>
<evidence type="ECO:0008006" key="9">
    <source>
        <dbReference type="Google" id="ProtNLM"/>
    </source>
</evidence>
<keyword evidence="4 6" id="KW-1133">Transmembrane helix</keyword>
<gene>
    <name evidence="7" type="ORF">Zmor_027160</name>
</gene>
<protein>
    <recommendedName>
        <fullName evidence="9">Gustatory receptor</fullName>
    </recommendedName>
</protein>
<dbReference type="Proteomes" id="UP001168821">
    <property type="component" value="Unassembled WGS sequence"/>
</dbReference>
<dbReference type="GO" id="GO:0050909">
    <property type="term" value="P:sensory perception of taste"/>
    <property type="evidence" value="ECO:0007669"/>
    <property type="project" value="InterPro"/>
</dbReference>
<keyword evidence="8" id="KW-1185">Reference proteome</keyword>
<keyword evidence="5 6" id="KW-0472">Membrane</keyword>
<feature type="transmembrane region" description="Helical" evidence="6">
    <location>
        <begin position="100"/>
        <end position="127"/>
    </location>
</feature>
<sequence length="232" mass="26944">MEEFSRARTIQFLIVFRSVSNVLVMVLLMVTNYVYSEQTSLAIVKMQEVDQAMVASGQKDFLVGVNWKNRKSGNVMLGLNLTFNIVCGVLKAITKSHNRVIYFLIATYPRIIISNFNTYFFILTLMVEDRFRLINSMVLQSLDESIKVRKYPTDSNFSKNVTDLMWWHKNLVDITRKINEIYNLNVLLCITIDFVLLVGDLYITMHALFFDLVYQHCKTVLSLSVNCVFYIV</sequence>
<evidence type="ECO:0000313" key="7">
    <source>
        <dbReference type="EMBL" id="KAJ3640606.1"/>
    </source>
</evidence>
<keyword evidence="2" id="KW-1003">Cell membrane</keyword>
<feature type="non-terminal residue" evidence="7">
    <location>
        <position position="232"/>
    </location>
</feature>
<dbReference type="EMBL" id="JALNTZ010000009">
    <property type="protein sequence ID" value="KAJ3640606.1"/>
    <property type="molecule type" value="Genomic_DNA"/>
</dbReference>
<evidence type="ECO:0000313" key="8">
    <source>
        <dbReference type="Proteomes" id="UP001168821"/>
    </source>
</evidence>
<dbReference type="InterPro" id="IPR013604">
    <property type="entry name" value="7TM_chemorcpt"/>
</dbReference>
<evidence type="ECO:0000256" key="4">
    <source>
        <dbReference type="ARBA" id="ARBA00022989"/>
    </source>
</evidence>
<evidence type="ECO:0000256" key="2">
    <source>
        <dbReference type="ARBA" id="ARBA00022475"/>
    </source>
</evidence>
<evidence type="ECO:0000256" key="1">
    <source>
        <dbReference type="ARBA" id="ARBA00004651"/>
    </source>
</evidence>
<organism evidence="7 8">
    <name type="scientific">Zophobas morio</name>
    <dbReference type="NCBI Taxonomy" id="2755281"/>
    <lineage>
        <taxon>Eukaryota</taxon>
        <taxon>Metazoa</taxon>
        <taxon>Ecdysozoa</taxon>
        <taxon>Arthropoda</taxon>
        <taxon>Hexapoda</taxon>
        <taxon>Insecta</taxon>
        <taxon>Pterygota</taxon>
        <taxon>Neoptera</taxon>
        <taxon>Endopterygota</taxon>
        <taxon>Coleoptera</taxon>
        <taxon>Polyphaga</taxon>
        <taxon>Cucujiformia</taxon>
        <taxon>Tenebrionidae</taxon>
        <taxon>Zophobas</taxon>
    </lineage>
</organism>
<comment type="subcellular location">
    <subcellularLocation>
        <location evidence="1">Cell membrane</location>
        <topology evidence="1">Multi-pass membrane protein</topology>
    </subcellularLocation>
</comment>
<evidence type="ECO:0000256" key="3">
    <source>
        <dbReference type="ARBA" id="ARBA00022692"/>
    </source>
</evidence>